<dbReference type="AlphaFoldDB" id="A0A1J1IWI5"/>
<dbReference type="Proteomes" id="UP000183832">
    <property type="component" value="Unassembled WGS sequence"/>
</dbReference>
<organism evidence="1 2">
    <name type="scientific">Clunio marinus</name>
    <dbReference type="NCBI Taxonomy" id="568069"/>
    <lineage>
        <taxon>Eukaryota</taxon>
        <taxon>Metazoa</taxon>
        <taxon>Ecdysozoa</taxon>
        <taxon>Arthropoda</taxon>
        <taxon>Hexapoda</taxon>
        <taxon>Insecta</taxon>
        <taxon>Pterygota</taxon>
        <taxon>Neoptera</taxon>
        <taxon>Endopterygota</taxon>
        <taxon>Diptera</taxon>
        <taxon>Nematocera</taxon>
        <taxon>Chironomoidea</taxon>
        <taxon>Chironomidae</taxon>
        <taxon>Clunio</taxon>
    </lineage>
</organism>
<proteinExistence type="predicted"/>
<accession>A0A1J1IWI5</accession>
<dbReference type="EMBL" id="CVRI01000059">
    <property type="protein sequence ID" value="CRL03518.1"/>
    <property type="molecule type" value="Genomic_DNA"/>
</dbReference>
<evidence type="ECO:0000313" key="1">
    <source>
        <dbReference type="EMBL" id="CRL03518.1"/>
    </source>
</evidence>
<sequence length="163" mass="18972">MRRAEGKINETCEICGVKATTNIRRFASDSCLKNRVQFPTGAKCQWQQVKGPFFWSSTNVEQFTGLKKPLYRDSCSAIAYTRLVLKLLIQQLHLSNLLFYLGKSKKSKWHSSKPFHKHSWEKEIIIIKTESTEGEEKKMLHGFDCNKNVTEKKLDRKFRDGQN</sequence>
<protein>
    <submittedName>
        <fullName evidence="1">CLUMA_CG016646, isoform A</fullName>
    </submittedName>
</protein>
<gene>
    <name evidence="1" type="ORF">CLUMA_CG016646</name>
</gene>
<keyword evidence="2" id="KW-1185">Reference proteome</keyword>
<evidence type="ECO:0000313" key="2">
    <source>
        <dbReference type="Proteomes" id="UP000183832"/>
    </source>
</evidence>
<name>A0A1J1IWI5_9DIPT</name>
<reference evidence="1 2" key="1">
    <citation type="submission" date="2015-04" db="EMBL/GenBank/DDBJ databases">
        <authorList>
            <person name="Syromyatnikov M.Y."/>
            <person name="Popov V.N."/>
        </authorList>
    </citation>
    <scope>NUCLEOTIDE SEQUENCE [LARGE SCALE GENOMIC DNA]</scope>
</reference>